<sequence>MASSSSPPRPTTTTFNLPDTDPEIPVTHPSTLTEDQLLTFPAFKTWLDTLQRNLSLQHSSASHPFHTTPYSLRSIEIQSADFFSSGRLGFLKLKATVTNDNDESFPGSVFMRGGSVAMLIVLTAASSSPGTFPKQSSARGTTSSKARPQPGGNDDDDEEEKEYAILTIQPRIPAGSLSFVELPAGMIDDSGTFAGAAAKEIHEETGLEISADELVDMTRLAACVTTDPQKSVSSEGEEERKGDEQLQSAMYPSPGGSDEFIPIFLARKTLPHAQIEALKGKLTGLRDHGEKITLRIVRLHDVWKVAWRDGKTLAAMALYDGLKREGKL</sequence>
<dbReference type="RefSeq" id="XP_022509854.1">
    <property type="nucleotide sequence ID" value="XM_022657827.1"/>
</dbReference>
<protein>
    <recommendedName>
        <fullName evidence="4">Nudix hydrolase domain-containing protein</fullName>
    </recommendedName>
</protein>
<dbReference type="GO" id="GO:0080041">
    <property type="term" value="F:ADP-ribose pyrophosphohydrolase activity"/>
    <property type="evidence" value="ECO:0007669"/>
    <property type="project" value="TreeGrafter"/>
</dbReference>
<dbReference type="PANTHER" id="PTHR11839:SF18">
    <property type="entry name" value="NUDIX HYDROLASE DOMAIN-CONTAINING PROTEIN"/>
    <property type="match status" value="1"/>
</dbReference>
<evidence type="ECO:0000313" key="6">
    <source>
        <dbReference type="Proteomes" id="UP000077002"/>
    </source>
</evidence>
<feature type="region of interest" description="Disordered" evidence="3">
    <location>
        <begin position="127"/>
        <end position="159"/>
    </location>
</feature>
<dbReference type="GeneID" id="34603027"/>
<dbReference type="EMBL" id="LVKK01000064">
    <property type="protein sequence ID" value="OAG37902.1"/>
    <property type="molecule type" value="Genomic_DNA"/>
</dbReference>
<feature type="compositionally biased region" description="Low complexity" evidence="3">
    <location>
        <begin position="1"/>
        <end position="14"/>
    </location>
</feature>
<dbReference type="GO" id="GO:0019693">
    <property type="term" value="P:ribose phosphate metabolic process"/>
    <property type="evidence" value="ECO:0007669"/>
    <property type="project" value="TreeGrafter"/>
</dbReference>
<comment type="cofactor">
    <cofactor evidence="1">
        <name>Mg(2+)</name>
        <dbReference type="ChEBI" id="CHEBI:18420"/>
    </cofactor>
</comment>
<dbReference type="Gene3D" id="3.90.79.10">
    <property type="entry name" value="Nucleoside Triphosphate Pyrophosphohydrolase"/>
    <property type="match status" value="1"/>
</dbReference>
<dbReference type="GO" id="GO:0006753">
    <property type="term" value="P:nucleoside phosphate metabolic process"/>
    <property type="evidence" value="ECO:0007669"/>
    <property type="project" value="TreeGrafter"/>
</dbReference>
<dbReference type="PANTHER" id="PTHR11839">
    <property type="entry name" value="UDP/ADP-SUGAR PYROPHOSPHATASE"/>
    <property type="match status" value="1"/>
</dbReference>
<accession>A0A177F3M5</accession>
<comment type="caution">
    <text evidence="5">The sequence shown here is derived from an EMBL/GenBank/DDBJ whole genome shotgun (WGS) entry which is preliminary data.</text>
</comment>
<dbReference type="SUPFAM" id="SSF55811">
    <property type="entry name" value="Nudix"/>
    <property type="match status" value="1"/>
</dbReference>
<name>A0A177F3M5_9EURO</name>
<evidence type="ECO:0000259" key="4">
    <source>
        <dbReference type="PROSITE" id="PS51462"/>
    </source>
</evidence>
<evidence type="ECO:0000313" key="5">
    <source>
        <dbReference type="EMBL" id="OAG37902.1"/>
    </source>
</evidence>
<dbReference type="OrthoDB" id="10249920at2759"/>
<feature type="region of interest" description="Disordered" evidence="3">
    <location>
        <begin position="226"/>
        <end position="245"/>
    </location>
</feature>
<feature type="domain" description="Nudix hydrolase" evidence="4">
    <location>
        <begin position="111"/>
        <end position="320"/>
    </location>
</feature>
<proteinExistence type="predicted"/>
<evidence type="ECO:0000256" key="1">
    <source>
        <dbReference type="ARBA" id="ARBA00001946"/>
    </source>
</evidence>
<dbReference type="InterPro" id="IPR015797">
    <property type="entry name" value="NUDIX_hydrolase-like_dom_sf"/>
</dbReference>
<organism evidence="5 6">
    <name type="scientific">Fonsecaea monophora</name>
    <dbReference type="NCBI Taxonomy" id="254056"/>
    <lineage>
        <taxon>Eukaryota</taxon>
        <taxon>Fungi</taxon>
        <taxon>Dikarya</taxon>
        <taxon>Ascomycota</taxon>
        <taxon>Pezizomycotina</taxon>
        <taxon>Eurotiomycetes</taxon>
        <taxon>Chaetothyriomycetidae</taxon>
        <taxon>Chaetothyriales</taxon>
        <taxon>Herpotrichiellaceae</taxon>
        <taxon>Fonsecaea</taxon>
    </lineage>
</organism>
<reference evidence="5 6" key="1">
    <citation type="submission" date="2016-03" db="EMBL/GenBank/DDBJ databases">
        <title>Draft genome sequence of the Fonsecaea monophora CBS 269.37.</title>
        <authorList>
            <person name="Bombassaro A."/>
            <person name="Vinicius W.A."/>
            <person name="De Hoog S."/>
            <person name="Sun J."/>
            <person name="Souza E.M."/>
            <person name="Raittz R.T."/>
            <person name="Costa F."/>
            <person name="Leao A.C."/>
            <person name="Tadra-Sfeir M.Z."/>
            <person name="Baura V."/>
            <person name="Balsanelli E."/>
            <person name="Pedrosa F.O."/>
            <person name="Moreno L.F."/>
            <person name="Steffens M.B."/>
            <person name="Xi L."/>
            <person name="Bocca A.L."/>
            <person name="Felipe M.S."/>
            <person name="Teixeira M."/>
            <person name="Telles Filho F.Q."/>
            <person name="Azevedo C.M."/>
            <person name="Gomes R."/>
            <person name="Vicente V.A."/>
        </authorList>
    </citation>
    <scope>NUCLEOTIDE SEQUENCE [LARGE SCALE GENOMIC DNA]</scope>
    <source>
        <strain evidence="5 6">CBS 269.37</strain>
    </source>
</reference>
<dbReference type="GO" id="GO:0080042">
    <property type="term" value="F:ADP-glucose pyrophosphohydrolase activity"/>
    <property type="evidence" value="ECO:0007669"/>
    <property type="project" value="TreeGrafter"/>
</dbReference>
<dbReference type="Proteomes" id="UP000077002">
    <property type="component" value="Unassembled WGS sequence"/>
</dbReference>
<dbReference type="Pfam" id="PF00293">
    <property type="entry name" value="NUDIX"/>
    <property type="match status" value="1"/>
</dbReference>
<evidence type="ECO:0000256" key="3">
    <source>
        <dbReference type="SAM" id="MobiDB-lite"/>
    </source>
</evidence>
<dbReference type="CDD" id="cd03424">
    <property type="entry name" value="NUDIX_ADPRase_Nudt5_UGPPase_Nudt14"/>
    <property type="match status" value="1"/>
</dbReference>
<evidence type="ECO:0000256" key="2">
    <source>
        <dbReference type="ARBA" id="ARBA00022801"/>
    </source>
</evidence>
<feature type="region of interest" description="Disordered" evidence="3">
    <location>
        <begin position="1"/>
        <end position="23"/>
    </location>
</feature>
<dbReference type="AlphaFoldDB" id="A0A177F3M5"/>
<gene>
    <name evidence="5" type="ORF">AYO21_07874</name>
</gene>
<keyword evidence="6" id="KW-1185">Reference proteome</keyword>
<dbReference type="InterPro" id="IPR000086">
    <property type="entry name" value="NUDIX_hydrolase_dom"/>
</dbReference>
<dbReference type="PROSITE" id="PS51462">
    <property type="entry name" value="NUDIX"/>
    <property type="match status" value="1"/>
</dbReference>
<keyword evidence="2" id="KW-0378">Hydrolase</keyword>
<feature type="compositionally biased region" description="Polar residues" evidence="3">
    <location>
        <begin position="127"/>
        <end position="146"/>
    </location>
</feature>